<sequence>MARGNQNINDQLFRTRGRNAAESRESQEEIRRRQIRSWIILVSVALAVVLGIHFLGRYGKGKEISMAKLPCYANQNVTPFRDGLVYYDGVSIHHLSSSGTIRWSFPAGSDVKFTVGPTHMAIWSGTQLFLVDKNGNATYNESMEAKVQLARVGERFAAVVIGEEDTEPKLIVKDLKGAQVDQEQEAYSGLMILDAGFYGEQGEYLWTLALDVFGTAPNTVMNTFQVGKMNYREVSLGESLTYKVIYENARLRVFTTQQVYTYDYKGTQDTNSTMLVYGWKLIDADIPERGRAKLLLAPTSQTSSAQLISELRVLEGMNDKRYTLPTSCVGASIHKGNIYAISEDYIYRADMSSQRFFGYQIPAPEGVKITAFYGITDDGRMLLASGETMYSLTLPER</sequence>
<proteinExistence type="predicted"/>
<evidence type="ECO:0000313" key="2">
    <source>
        <dbReference type="Proteomes" id="UP000682782"/>
    </source>
</evidence>
<organism evidence="1 2">
    <name type="scientific">Aristaeella hokkaidonensis</name>
    <dbReference type="NCBI Taxonomy" id="3046382"/>
    <lineage>
        <taxon>Bacteria</taxon>
        <taxon>Bacillati</taxon>
        <taxon>Bacillota</taxon>
        <taxon>Clostridia</taxon>
        <taxon>Eubacteriales</taxon>
        <taxon>Aristaeellaceae</taxon>
        <taxon>Aristaeella</taxon>
    </lineage>
</organism>
<gene>
    <name evidence="1" type="ORF">JYE49_12860</name>
</gene>
<evidence type="ECO:0000313" key="1">
    <source>
        <dbReference type="EMBL" id="QUC66729.1"/>
    </source>
</evidence>
<accession>A0AC61MVT6</accession>
<protein>
    <submittedName>
        <fullName evidence="1">Uncharacterized protein</fullName>
    </submittedName>
</protein>
<name>A0AC61MVT6_9FIRM</name>
<keyword evidence="2" id="KW-1185">Reference proteome</keyword>
<dbReference type="Proteomes" id="UP000682782">
    <property type="component" value="Chromosome"/>
</dbReference>
<dbReference type="EMBL" id="CP068393">
    <property type="protein sequence ID" value="QUC66729.1"/>
    <property type="molecule type" value="Genomic_DNA"/>
</dbReference>
<reference evidence="1" key="1">
    <citation type="submission" date="2021-01" db="EMBL/GenBank/DDBJ databases">
        <title>Complete genome sequence of Clostridiales bacterium R-7.</title>
        <authorList>
            <person name="Mahoney-Kurpe S.C."/>
            <person name="Palevich N."/>
            <person name="Koike S."/>
            <person name="Moon C.D."/>
            <person name="Attwood G.T."/>
        </authorList>
    </citation>
    <scope>NUCLEOTIDE SEQUENCE</scope>
    <source>
        <strain evidence="1">R-7</strain>
    </source>
</reference>